<feature type="signal peptide" evidence="1">
    <location>
        <begin position="1"/>
        <end position="21"/>
    </location>
</feature>
<dbReference type="Proteomes" id="UP000298652">
    <property type="component" value="Chromosome 2"/>
</dbReference>
<keyword evidence="1" id="KW-0732">Signal</keyword>
<dbReference type="Gramene" id="TKW36138">
    <property type="protein sequence ID" value="TKW36138"/>
    <property type="gene ID" value="SEVIR_2G421350v2"/>
</dbReference>
<keyword evidence="3" id="KW-1185">Reference proteome</keyword>
<name>A0A4U6W177_SETVI</name>
<dbReference type="EMBL" id="CM016553">
    <property type="protein sequence ID" value="TKW36138.1"/>
    <property type="molecule type" value="Genomic_DNA"/>
</dbReference>
<dbReference type="AlphaFoldDB" id="A0A4U6W177"/>
<sequence length="50" mass="6025">MVPGTWLLWWVLGKKPCPAQSQCWRRWRTPLRHVPPRRRLKNLLLPLLGL</sequence>
<evidence type="ECO:0000313" key="3">
    <source>
        <dbReference type="Proteomes" id="UP000298652"/>
    </source>
</evidence>
<protein>
    <submittedName>
        <fullName evidence="2">Uncharacterized protein</fullName>
    </submittedName>
</protein>
<feature type="chain" id="PRO_5020520778" evidence="1">
    <location>
        <begin position="22"/>
        <end position="50"/>
    </location>
</feature>
<organism evidence="2 3">
    <name type="scientific">Setaria viridis</name>
    <name type="common">Green bristlegrass</name>
    <name type="synonym">Setaria italica subsp. viridis</name>
    <dbReference type="NCBI Taxonomy" id="4556"/>
    <lineage>
        <taxon>Eukaryota</taxon>
        <taxon>Viridiplantae</taxon>
        <taxon>Streptophyta</taxon>
        <taxon>Embryophyta</taxon>
        <taxon>Tracheophyta</taxon>
        <taxon>Spermatophyta</taxon>
        <taxon>Magnoliopsida</taxon>
        <taxon>Liliopsida</taxon>
        <taxon>Poales</taxon>
        <taxon>Poaceae</taxon>
        <taxon>PACMAD clade</taxon>
        <taxon>Panicoideae</taxon>
        <taxon>Panicodae</taxon>
        <taxon>Paniceae</taxon>
        <taxon>Cenchrinae</taxon>
        <taxon>Setaria</taxon>
    </lineage>
</organism>
<evidence type="ECO:0000313" key="2">
    <source>
        <dbReference type="EMBL" id="TKW36138.1"/>
    </source>
</evidence>
<accession>A0A4U6W177</accession>
<proteinExistence type="predicted"/>
<gene>
    <name evidence="2" type="ORF">SEVIR_2G421350v2</name>
</gene>
<evidence type="ECO:0000256" key="1">
    <source>
        <dbReference type="SAM" id="SignalP"/>
    </source>
</evidence>
<reference evidence="2" key="1">
    <citation type="submission" date="2019-03" db="EMBL/GenBank/DDBJ databases">
        <title>WGS assembly of Setaria viridis.</title>
        <authorList>
            <person name="Huang P."/>
            <person name="Jenkins J."/>
            <person name="Grimwood J."/>
            <person name="Barry K."/>
            <person name="Healey A."/>
            <person name="Mamidi S."/>
            <person name="Sreedasyam A."/>
            <person name="Shu S."/>
            <person name="Feldman M."/>
            <person name="Wu J."/>
            <person name="Yu Y."/>
            <person name="Chen C."/>
            <person name="Johnson J."/>
            <person name="Rokhsar D."/>
            <person name="Baxter I."/>
            <person name="Schmutz J."/>
            <person name="Brutnell T."/>
            <person name="Kellogg E."/>
        </authorList>
    </citation>
    <scope>NUCLEOTIDE SEQUENCE [LARGE SCALE GENOMIC DNA]</scope>
</reference>